<dbReference type="GO" id="GO:0005737">
    <property type="term" value="C:cytoplasm"/>
    <property type="evidence" value="ECO:0007669"/>
    <property type="project" value="TreeGrafter"/>
</dbReference>
<dbReference type="SMART" id="SM00855">
    <property type="entry name" value="PGAM"/>
    <property type="match status" value="1"/>
</dbReference>
<dbReference type="Gene3D" id="3.40.50.1240">
    <property type="entry name" value="Phosphoglycerate mutase-like"/>
    <property type="match status" value="1"/>
</dbReference>
<dbReference type="CDD" id="cd07067">
    <property type="entry name" value="HP_PGM_like"/>
    <property type="match status" value="1"/>
</dbReference>
<dbReference type="RefSeq" id="WP_133520065.1">
    <property type="nucleotide sequence ID" value="NZ_SNVW01000007.1"/>
</dbReference>
<dbReference type="OrthoDB" id="4120859at2"/>
<dbReference type="EMBL" id="SNVW01000007">
    <property type="protein sequence ID" value="TDN43621.1"/>
    <property type="molecule type" value="Genomic_DNA"/>
</dbReference>
<dbReference type="SUPFAM" id="SSF53254">
    <property type="entry name" value="Phosphoglycerate mutase-like"/>
    <property type="match status" value="1"/>
</dbReference>
<dbReference type="InterPro" id="IPR022492">
    <property type="entry name" value="Phosphomutase_MSMEG4193_put"/>
</dbReference>
<accession>A0A4R6DG62</accession>
<feature type="region of interest" description="Disordered" evidence="1">
    <location>
        <begin position="218"/>
        <end position="240"/>
    </location>
</feature>
<dbReference type="STRING" id="2035.RU06_14990"/>
<reference evidence="2 3" key="1">
    <citation type="submission" date="2019-03" db="EMBL/GenBank/DDBJ databases">
        <title>Genomic analyses of the natural microbiome of Caenorhabditis elegans.</title>
        <authorList>
            <person name="Samuel B."/>
        </authorList>
    </citation>
    <scope>NUCLEOTIDE SEQUENCE [LARGE SCALE GENOMIC DNA]</scope>
    <source>
        <strain evidence="2 3">JUb65</strain>
    </source>
</reference>
<evidence type="ECO:0000313" key="3">
    <source>
        <dbReference type="Proteomes" id="UP000295764"/>
    </source>
</evidence>
<evidence type="ECO:0000313" key="2">
    <source>
        <dbReference type="EMBL" id="TDN43621.1"/>
    </source>
</evidence>
<proteinExistence type="predicted"/>
<name>A0A4R6DG62_9MICO</name>
<evidence type="ECO:0000256" key="1">
    <source>
        <dbReference type="SAM" id="MobiDB-lite"/>
    </source>
</evidence>
<dbReference type="PANTHER" id="PTHR48100:SF2">
    <property type="entry name" value="CONSERVED PROTEIN"/>
    <property type="match status" value="1"/>
</dbReference>
<dbReference type="PANTHER" id="PTHR48100">
    <property type="entry name" value="BROAD-SPECIFICITY PHOSPHATASE YOR283W-RELATED"/>
    <property type="match status" value="1"/>
</dbReference>
<organism evidence="2 3">
    <name type="scientific">Curtobacterium flaccumfaciens</name>
    <dbReference type="NCBI Taxonomy" id="2035"/>
    <lineage>
        <taxon>Bacteria</taxon>
        <taxon>Bacillati</taxon>
        <taxon>Actinomycetota</taxon>
        <taxon>Actinomycetes</taxon>
        <taxon>Micrococcales</taxon>
        <taxon>Microbacteriaceae</taxon>
        <taxon>Curtobacterium</taxon>
    </lineage>
</organism>
<dbReference type="InterPro" id="IPR013078">
    <property type="entry name" value="His_Pase_superF_clade-1"/>
</dbReference>
<sequence>MATVLLVRHGRTTANATGVLAGRTAGVALDAVGRQQAARTAERIAAVPLAAVVSSPLERCRQTSRALLERQVGSPETRIERAITECDYGEWQGQKLADLAKEPLWRTVQANPSAVVFPGGESMQGMQSRAVAAIRRIDAEVEAAHGPAAVWVAVSHGDVIKSVLADALGMHLDLFQRIAVGPASVSIVRYGEHRPEVVASNTESGDLAWLAAAPAPTGDAAVGGGAGHDDAPGEPGPARP</sequence>
<dbReference type="InterPro" id="IPR050275">
    <property type="entry name" value="PGM_Phosphatase"/>
</dbReference>
<dbReference type="NCBIfam" id="TIGR03848">
    <property type="entry name" value="MSMEG_4193"/>
    <property type="match status" value="1"/>
</dbReference>
<gene>
    <name evidence="2" type="ORF">EDF64_10748</name>
</gene>
<dbReference type="GO" id="GO:0016791">
    <property type="term" value="F:phosphatase activity"/>
    <property type="evidence" value="ECO:0007669"/>
    <property type="project" value="TreeGrafter"/>
</dbReference>
<protein>
    <submittedName>
        <fullName evidence="2">Putative phosphomutase (TIGR03848 family)</fullName>
    </submittedName>
</protein>
<dbReference type="Pfam" id="PF00300">
    <property type="entry name" value="His_Phos_1"/>
    <property type="match status" value="1"/>
</dbReference>
<dbReference type="Proteomes" id="UP000295764">
    <property type="component" value="Unassembled WGS sequence"/>
</dbReference>
<dbReference type="AlphaFoldDB" id="A0A4R6DG62"/>
<comment type="caution">
    <text evidence="2">The sequence shown here is derived from an EMBL/GenBank/DDBJ whole genome shotgun (WGS) entry which is preliminary data.</text>
</comment>
<dbReference type="InterPro" id="IPR029033">
    <property type="entry name" value="His_PPase_superfam"/>
</dbReference>